<feature type="transmembrane region" description="Helical" evidence="1">
    <location>
        <begin position="130"/>
        <end position="147"/>
    </location>
</feature>
<feature type="transmembrane region" description="Helical" evidence="1">
    <location>
        <begin position="102"/>
        <end position="123"/>
    </location>
</feature>
<evidence type="ECO:0000313" key="3">
    <source>
        <dbReference type="Proteomes" id="UP000248863"/>
    </source>
</evidence>
<accession>A0A327KJE4</accession>
<proteinExistence type="predicted"/>
<gene>
    <name evidence="2" type="ORF">CH338_11155</name>
</gene>
<organism evidence="2 3">
    <name type="scientific">Rhodoplanes elegans</name>
    <dbReference type="NCBI Taxonomy" id="29408"/>
    <lineage>
        <taxon>Bacteria</taxon>
        <taxon>Pseudomonadati</taxon>
        <taxon>Pseudomonadota</taxon>
        <taxon>Alphaproteobacteria</taxon>
        <taxon>Hyphomicrobiales</taxon>
        <taxon>Nitrobacteraceae</taxon>
        <taxon>Rhodoplanes</taxon>
    </lineage>
</organism>
<feature type="transmembrane region" description="Helical" evidence="1">
    <location>
        <begin position="215"/>
        <end position="236"/>
    </location>
</feature>
<name>A0A327KJE4_9BRAD</name>
<dbReference type="EMBL" id="NPEU01000101">
    <property type="protein sequence ID" value="RAI38900.1"/>
    <property type="molecule type" value="Genomic_DNA"/>
</dbReference>
<keyword evidence="1" id="KW-0812">Transmembrane</keyword>
<evidence type="ECO:0008006" key="4">
    <source>
        <dbReference type="Google" id="ProtNLM"/>
    </source>
</evidence>
<feature type="transmembrane region" description="Helical" evidence="1">
    <location>
        <begin position="263"/>
        <end position="281"/>
    </location>
</feature>
<keyword evidence="3" id="KW-1185">Reference proteome</keyword>
<sequence>MIIAVTRRPASRMTAMTDLPMTNLRRLVVGAGIAWALAFVVVGVGADLQVWGDGALFSYAVAVRDTFGFHWHNISGRLSIHLIAHRPAEALVGLTGSARAGIVLYGLLLFAAPLAGLGATFAVDRTSGRRLFVAACLSTALLCPLVFPCPTEMWVAHALFWPTLALCHGAPLTRGGTLAIAAALLALVFSHEGGLVLAAAILATLALRGLRTTRFLRAAAALMLALAVWGVVKLTIRPDDYISAVLTTAAFRFVDPDNLIDPVVLLIVAALVIFAALAAVLARTGIPAPVACALGATVLLLGVYWLTLDHALLAENRYPLRTVLLIGPPVLAVVAVVRTLEDEGRLPAWLRRRADALTALARRIGPTIAAGAFLLIMLIGAVETTKFVLAWRDYADAVRRLATGTASDPELGDSRFVSAGRIAPALQRLAWNSTTPYLSVLVAPGFAPSRLVVDPTATYFWISCATATRSAAAASAIPPDARALIRRLACLHRP</sequence>
<feature type="transmembrane region" description="Helical" evidence="1">
    <location>
        <begin position="360"/>
        <end position="382"/>
    </location>
</feature>
<feature type="transmembrane region" description="Helical" evidence="1">
    <location>
        <begin position="288"/>
        <end position="306"/>
    </location>
</feature>
<reference evidence="2 3" key="1">
    <citation type="submission" date="2017-07" db="EMBL/GenBank/DDBJ databases">
        <title>Draft Genome Sequences of Select Purple Nonsulfur Bacteria.</title>
        <authorList>
            <person name="Lasarre B."/>
            <person name="Mckinlay J.B."/>
        </authorList>
    </citation>
    <scope>NUCLEOTIDE SEQUENCE [LARGE SCALE GENOMIC DNA]</scope>
    <source>
        <strain evidence="2 3">DSM 11907</strain>
    </source>
</reference>
<evidence type="ECO:0000256" key="1">
    <source>
        <dbReference type="SAM" id="Phobius"/>
    </source>
</evidence>
<feature type="transmembrane region" description="Helical" evidence="1">
    <location>
        <begin position="178"/>
        <end position="203"/>
    </location>
</feature>
<comment type="caution">
    <text evidence="2">The sequence shown here is derived from an EMBL/GenBank/DDBJ whole genome shotgun (WGS) entry which is preliminary data.</text>
</comment>
<keyword evidence="1" id="KW-0472">Membrane</keyword>
<dbReference type="Proteomes" id="UP000248863">
    <property type="component" value="Unassembled WGS sequence"/>
</dbReference>
<keyword evidence="1" id="KW-1133">Transmembrane helix</keyword>
<dbReference type="AlphaFoldDB" id="A0A327KJE4"/>
<feature type="transmembrane region" description="Helical" evidence="1">
    <location>
        <begin position="318"/>
        <end position="340"/>
    </location>
</feature>
<protein>
    <recommendedName>
        <fullName evidence="4">Glycosyltransferase RgtA/B/C/D-like domain-containing protein</fullName>
    </recommendedName>
</protein>
<evidence type="ECO:0000313" key="2">
    <source>
        <dbReference type="EMBL" id="RAI38900.1"/>
    </source>
</evidence>